<evidence type="ECO:0000313" key="8">
    <source>
        <dbReference type="Proteomes" id="UP000240212"/>
    </source>
</evidence>
<dbReference type="GO" id="GO:0005524">
    <property type="term" value="F:ATP binding"/>
    <property type="evidence" value="ECO:0007669"/>
    <property type="project" value="UniProtKB-KW"/>
</dbReference>
<dbReference type="SUPFAM" id="SSF46689">
    <property type="entry name" value="Homeodomain-like"/>
    <property type="match status" value="1"/>
</dbReference>
<dbReference type="STRING" id="1388748.GCA_000463155_02418"/>
<evidence type="ECO:0000256" key="5">
    <source>
        <dbReference type="ARBA" id="ARBA00023163"/>
    </source>
</evidence>
<dbReference type="OrthoDB" id="9804019at2"/>
<dbReference type="EMBL" id="PYEP01000003">
    <property type="protein sequence ID" value="PSN07969.1"/>
    <property type="molecule type" value="Genomic_DNA"/>
</dbReference>
<dbReference type="InterPro" id="IPR003593">
    <property type="entry name" value="AAA+_ATPase"/>
</dbReference>
<keyword evidence="8" id="KW-1185">Reference proteome</keyword>
<dbReference type="PROSITE" id="PS00676">
    <property type="entry name" value="SIGMA54_INTERACT_2"/>
    <property type="match status" value="1"/>
</dbReference>
<keyword evidence="4" id="KW-0238">DNA-binding</keyword>
<keyword evidence="1" id="KW-0547">Nucleotide-binding</keyword>
<dbReference type="SUPFAM" id="SSF52540">
    <property type="entry name" value="P-loop containing nucleoside triphosphate hydrolases"/>
    <property type="match status" value="1"/>
</dbReference>
<dbReference type="InterPro" id="IPR027417">
    <property type="entry name" value="P-loop_NTPase"/>
</dbReference>
<dbReference type="FunFam" id="3.40.50.300:FF:000006">
    <property type="entry name" value="DNA-binding transcriptional regulator NtrC"/>
    <property type="match status" value="1"/>
</dbReference>
<protein>
    <submittedName>
        <fullName evidence="7">AAA family ATPase</fullName>
    </submittedName>
</protein>
<dbReference type="SMART" id="SM00382">
    <property type="entry name" value="AAA"/>
    <property type="match status" value="1"/>
</dbReference>
<dbReference type="GO" id="GO:0006355">
    <property type="term" value="P:regulation of DNA-templated transcription"/>
    <property type="evidence" value="ECO:0007669"/>
    <property type="project" value="InterPro"/>
</dbReference>
<evidence type="ECO:0000256" key="4">
    <source>
        <dbReference type="ARBA" id="ARBA00023125"/>
    </source>
</evidence>
<evidence type="ECO:0000256" key="2">
    <source>
        <dbReference type="ARBA" id="ARBA00022840"/>
    </source>
</evidence>
<dbReference type="Gene3D" id="1.10.8.60">
    <property type="match status" value="1"/>
</dbReference>
<sequence>MQRALEFALSLTLPDDEAALTDWLLAVLHKHWQPQGALVGLPEFSGRQLECRGLIGSTPVALSLEADDFGHPLSYVMLKNQVRIWDTLYGGARIDNAAFRQLLMDVGAKHGLFALPIPDAAGKIVGVLGVFDEASRLWAWRNSGDLELLLQVYVRQLARVQSLRHNQRESTQLRASLRQIAGESEQRRLKTTLLESQLVGQSVPARQLREQIDQLAGHSLSVLIQGETGAGKEVVARLLHQCSARADRPFVAINCAAIPENLIESELFGYLKGAFSGAQGNKEGLVAQANGGTLFLDEVGDMSLPMQAKLLRVLETRSYRPLGSDKECHSDFRVLAATHQPLDAQVAEGCFRQDLFHRLCQSQILVPALRDRAEDISLLSNHFITVFGEREGKRFGTLRRSLLTLLLGYAFPGNVRELRNLLEVACAHTADGDDLGIEALPLELLSRLENDARVHDDDYNHIHDLRQAISDYEAAVIAARMRYYQGNRLRVAESLNIARRTLDHKCLKLEVQ</sequence>
<dbReference type="InterPro" id="IPR058031">
    <property type="entry name" value="AAA_lid_NorR"/>
</dbReference>
<keyword evidence="2" id="KW-0067">ATP-binding</keyword>
<feature type="domain" description="Sigma-54 factor interaction" evidence="6">
    <location>
        <begin position="198"/>
        <end position="427"/>
    </location>
</feature>
<dbReference type="PANTHER" id="PTHR32071:SF117">
    <property type="entry name" value="PTS-DEPENDENT DIHYDROXYACETONE KINASE OPERON REGULATORY PROTEIN-RELATED"/>
    <property type="match status" value="1"/>
</dbReference>
<dbReference type="PROSITE" id="PS00675">
    <property type="entry name" value="SIGMA54_INTERACT_1"/>
    <property type="match status" value="1"/>
</dbReference>
<dbReference type="InterPro" id="IPR025944">
    <property type="entry name" value="Sigma_54_int_dom_CS"/>
</dbReference>
<dbReference type="RefSeq" id="WP_106876736.1">
    <property type="nucleotide sequence ID" value="NZ_PYEP01000003.1"/>
</dbReference>
<name>A0A2P8VK81_9ENTR</name>
<dbReference type="InterPro" id="IPR002078">
    <property type="entry name" value="Sigma_54_int"/>
</dbReference>
<dbReference type="Gene3D" id="1.10.10.60">
    <property type="entry name" value="Homeodomain-like"/>
    <property type="match status" value="1"/>
</dbReference>
<dbReference type="Pfam" id="PF25601">
    <property type="entry name" value="AAA_lid_14"/>
    <property type="match status" value="1"/>
</dbReference>
<dbReference type="InterPro" id="IPR025943">
    <property type="entry name" value="Sigma_54_int_dom_ATP-bd_2"/>
</dbReference>
<keyword evidence="3" id="KW-0805">Transcription regulation</keyword>
<dbReference type="PROSITE" id="PS50045">
    <property type="entry name" value="SIGMA54_INTERACT_4"/>
    <property type="match status" value="1"/>
</dbReference>
<evidence type="ECO:0000259" key="6">
    <source>
        <dbReference type="PROSITE" id="PS50045"/>
    </source>
</evidence>
<gene>
    <name evidence="7" type="ORF">C7G83_07200</name>
</gene>
<keyword evidence="5" id="KW-0804">Transcription</keyword>
<evidence type="ECO:0000256" key="3">
    <source>
        <dbReference type="ARBA" id="ARBA00023015"/>
    </source>
</evidence>
<comment type="caution">
    <text evidence="7">The sequence shown here is derived from an EMBL/GenBank/DDBJ whole genome shotgun (WGS) entry which is preliminary data.</text>
</comment>
<dbReference type="GO" id="GO:0003677">
    <property type="term" value="F:DNA binding"/>
    <property type="evidence" value="ECO:0007669"/>
    <property type="project" value="UniProtKB-KW"/>
</dbReference>
<organism evidence="7 8">
    <name type="scientific">Siccibacter turicensis</name>
    <dbReference type="NCBI Taxonomy" id="357233"/>
    <lineage>
        <taxon>Bacteria</taxon>
        <taxon>Pseudomonadati</taxon>
        <taxon>Pseudomonadota</taxon>
        <taxon>Gammaproteobacteria</taxon>
        <taxon>Enterobacterales</taxon>
        <taxon>Enterobacteriaceae</taxon>
        <taxon>Siccibacter</taxon>
    </lineage>
</organism>
<dbReference type="PANTHER" id="PTHR32071">
    <property type="entry name" value="TRANSCRIPTIONAL REGULATORY PROTEIN"/>
    <property type="match status" value="1"/>
</dbReference>
<evidence type="ECO:0000313" key="7">
    <source>
        <dbReference type="EMBL" id="PSN07969.1"/>
    </source>
</evidence>
<dbReference type="Gene3D" id="3.40.50.300">
    <property type="entry name" value="P-loop containing nucleotide triphosphate hydrolases"/>
    <property type="match status" value="1"/>
</dbReference>
<evidence type="ECO:0000256" key="1">
    <source>
        <dbReference type="ARBA" id="ARBA00022741"/>
    </source>
</evidence>
<dbReference type="InterPro" id="IPR009057">
    <property type="entry name" value="Homeodomain-like_sf"/>
</dbReference>
<dbReference type="PROSITE" id="PS00688">
    <property type="entry name" value="SIGMA54_INTERACT_3"/>
    <property type="match status" value="1"/>
</dbReference>
<reference evidence="7 8" key="1">
    <citation type="submission" date="2018-03" db="EMBL/GenBank/DDBJ databases">
        <title>Draft genome sequence of the first documented clinical Siccibacter turicensis isolate in Austria.</title>
        <authorList>
            <person name="Lepuschitz S."/>
            <person name="Pekard-Amenitsch S."/>
            <person name="Haunold R."/>
            <person name="Schill S."/>
            <person name="Mach R."/>
            <person name="Allerberger F."/>
            <person name="Ruppitsch W."/>
            <person name="Forsythe S.J."/>
        </authorList>
    </citation>
    <scope>NUCLEOTIDE SEQUENCE [LARGE SCALE GENOMIC DNA]</scope>
    <source>
        <strain evidence="7 8">6100069499-17</strain>
    </source>
</reference>
<dbReference type="CDD" id="cd00009">
    <property type="entry name" value="AAA"/>
    <property type="match status" value="1"/>
</dbReference>
<proteinExistence type="predicted"/>
<dbReference type="Pfam" id="PF00158">
    <property type="entry name" value="Sigma54_activat"/>
    <property type="match status" value="1"/>
</dbReference>
<dbReference type="Proteomes" id="UP000240212">
    <property type="component" value="Unassembled WGS sequence"/>
</dbReference>
<accession>A0A2P8VK81</accession>
<dbReference type="InterPro" id="IPR025662">
    <property type="entry name" value="Sigma_54_int_dom_ATP-bd_1"/>
</dbReference>
<dbReference type="AlphaFoldDB" id="A0A2P8VK81"/>